<keyword evidence="2" id="KW-1185">Reference proteome</keyword>
<proteinExistence type="predicted"/>
<comment type="caution">
    <text evidence="1">The sequence shown here is derived from an EMBL/GenBank/DDBJ whole genome shotgun (WGS) entry which is preliminary data.</text>
</comment>
<feature type="non-terminal residue" evidence="1">
    <location>
        <position position="1"/>
    </location>
</feature>
<dbReference type="AlphaFoldDB" id="X6LCJ0"/>
<sequence>KENMLFASNESSLSIDKIRITFNCREMESFKDFQTIIVDVCCGKNNPYSHQTTTKRININKHMPFGQLLKDIKLLTFHCEYLEYPMNSINYFDHKEDKCVISDSYFQSNMKIELKSLH</sequence>
<evidence type="ECO:0000313" key="2">
    <source>
        <dbReference type="Proteomes" id="UP000023152"/>
    </source>
</evidence>
<evidence type="ECO:0000313" key="1">
    <source>
        <dbReference type="EMBL" id="ETN99080.1"/>
    </source>
</evidence>
<dbReference type="EMBL" id="ASPP01044974">
    <property type="protein sequence ID" value="ETN99080.1"/>
    <property type="molecule type" value="Genomic_DNA"/>
</dbReference>
<accession>X6LCJ0</accession>
<gene>
    <name evidence="1" type="ORF">RFI_38407</name>
</gene>
<name>X6LCJ0_RETFI</name>
<protein>
    <submittedName>
        <fullName evidence="1">Uncharacterized protein</fullName>
    </submittedName>
</protein>
<dbReference type="Proteomes" id="UP000023152">
    <property type="component" value="Unassembled WGS sequence"/>
</dbReference>
<organism evidence="1 2">
    <name type="scientific">Reticulomyxa filosa</name>
    <dbReference type="NCBI Taxonomy" id="46433"/>
    <lineage>
        <taxon>Eukaryota</taxon>
        <taxon>Sar</taxon>
        <taxon>Rhizaria</taxon>
        <taxon>Retaria</taxon>
        <taxon>Foraminifera</taxon>
        <taxon>Monothalamids</taxon>
        <taxon>Reticulomyxidae</taxon>
        <taxon>Reticulomyxa</taxon>
    </lineage>
</organism>
<reference evidence="1 2" key="1">
    <citation type="journal article" date="2013" name="Curr. Biol.">
        <title>The Genome of the Foraminiferan Reticulomyxa filosa.</title>
        <authorList>
            <person name="Glockner G."/>
            <person name="Hulsmann N."/>
            <person name="Schleicher M."/>
            <person name="Noegel A.A."/>
            <person name="Eichinger L."/>
            <person name="Gallinger C."/>
            <person name="Pawlowski J."/>
            <person name="Sierra R."/>
            <person name="Euteneuer U."/>
            <person name="Pillet L."/>
            <person name="Moustafa A."/>
            <person name="Platzer M."/>
            <person name="Groth M."/>
            <person name="Szafranski K."/>
            <person name="Schliwa M."/>
        </authorList>
    </citation>
    <scope>NUCLEOTIDE SEQUENCE [LARGE SCALE GENOMIC DNA]</scope>
</reference>